<evidence type="ECO:0000256" key="5">
    <source>
        <dbReference type="ARBA" id="ARBA00022764"/>
    </source>
</evidence>
<evidence type="ECO:0000256" key="6">
    <source>
        <dbReference type="ARBA" id="ARBA00023008"/>
    </source>
</evidence>
<dbReference type="STRING" id="52131.GA0061100_1011052"/>
<dbReference type="AlphaFoldDB" id="A0A1C3U9T7"/>
<dbReference type="Proteomes" id="UP000186228">
    <property type="component" value="Unassembled WGS sequence"/>
</dbReference>
<dbReference type="Pfam" id="PF04234">
    <property type="entry name" value="CopC"/>
    <property type="match status" value="1"/>
</dbReference>
<reference evidence="10" key="1">
    <citation type="submission" date="2016-08" db="EMBL/GenBank/DDBJ databases">
        <authorList>
            <person name="Varghese N."/>
            <person name="Submissions Spin"/>
        </authorList>
    </citation>
    <scope>NUCLEOTIDE SEQUENCE [LARGE SCALE GENOMIC DNA]</scope>
    <source>
        <strain evidence="10">CCBAU 57015</strain>
    </source>
</reference>
<dbReference type="RefSeq" id="WP_075851607.1">
    <property type="nucleotide sequence ID" value="NZ_FMAC01000001.1"/>
</dbReference>
<proteinExistence type="inferred from homology"/>
<evidence type="ECO:0000313" key="9">
    <source>
        <dbReference type="EMBL" id="SCB12155.1"/>
    </source>
</evidence>
<accession>A0A1C3U9T7</accession>
<dbReference type="Gene3D" id="2.60.40.1220">
    <property type="match status" value="1"/>
</dbReference>
<evidence type="ECO:0000313" key="10">
    <source>
        <dbReference type="Proteomes" id="UP000186228"/>
    </source>
</evidence>
<feature type="domain" description="CopC" evidence="8">
    <location>
        <begin position="25"/>
        <end position="120"/>
    </location>
</feature>
<dbReference type="SUPFAM" id="SSF81296">
    <property type="entry name" value="E set domains"/>
    <property type="match status" value="1"/>
</dbReference>
<keyword evidence="10" id="KW-1185">Reference proteome</keyword>
<dbReference type="InterPro" id="IPR014755">
    <property type="entry name" value="Cu-Rt/internalin_Ig-like"/>
</dbReference>
<feature type="chain" id="PRO_5008682979" description="CopC domain-containing protein" evidence="7">
    <location>
        <begin position="25"/>
        <end position="122"/>
    </location>
</feature>
<dbReference type="GO" id="GO:0005507">
    <property type="term" value="F:copper ion binding"/>
    <property type="evidence" value="ECO:0007669"/>
    <property type="project" value="InterPro"/>
</dbReference>
<organism evidence="9 10">
    <name type="scientific">Rhizobium hainanense</name>
    <dbReference type="NCBI Taxonomy" id="52131"/>
    <lineage>
        <taxon>Bacteria</taxon>
        <taxon>Pseudomonadati</taxon>
        <taxon>Pseudomonadota</taxon>
        <taxon>Alphaproteobacteria</taxon>
        <taxon>Hyphomicrobiales</taxon>
        <taxon>Rhizobiaceae</taxon>
        <taxon>Rhizobium/Agrobacterium group</taxon>
        <taxon>Rhizobium</taxon>
    </lineage>
</organism>
<dbReference type="GO" id="GO:0006825">
    <property type="term" value="P:copper ion transport"/>
    <property type="evidence" value="ECO:0007669"/>
    <property type="project" value="InterPro"/>
</dbReference>
<keyword evidence="6" id="KW-0186">Copper</keyword>
<protein>
    <recommendedName>
        <fullName evidence="8">CopC domain-containing protein</fullName>
    </recommendedName>
</protein>
<evidence type="ECO:0000259" key="8">
    <source>
        <dbReference type="Pfam" id="PF04234"/>
    </source>
</evidence>
<evidence type="ECO:0000256" key="4">
    <source>
        <dbReference type="ARBA" id="ARBA00022729"/>
    </source>
</evidence>
<dbReference type="InterPro" id="IPR007348">
    <property type="entry name" value="CopC_dom"/>
</dbReference>
<dbReference type="GO" id="GO:0046688">
    <property type="term" value="P:response to copper ion"/>
    <property type="evidence" value="ECO:0007669"/>
    <property type="project" value="InterPro"/>
</dbReference>
<evidence type="ECO:0000256" key="7">
    <source>
        <dbReference type="SAM" id="SignalP"/>
    </source>
</evidence>
<dbReference type="OrthoDB" id="9796814at2"/>
<dbReference type="EMBL" id="FMAC01000001">
    <property type="protein sequence ID" value="SCB12155.1"/>
    <property type="molecule type" value="Genomic_DNA"/>
</dbReference>
<comment type="similarity">
    <text evidence="2">Belongs to the CopC family.</text>
</comment>
<name>A0A1C3U9T7_9HYPH</name>
<dbReference type="InterPro" id="IPR047685">
    <property type="entry name" value="CopC-like"/>
</dbReference>
<sequence length="122" mass="12801">MPRMKTLLLATVTMTIALAGQALAHAHLKTSTPAADSTVKQAPSVLDLSFTESLNLKFSGATVTGENKKTIKTGGTALTDGDKTLTVPVVDMLAPGKYTVKWHVLSTDGHKTNGSYSFTIAP</sequence>
<keyword evidence="3" id="KW-0479">Metal-binding</keyword>
<evidence type="ECO:0000256" key="2">
    <source>
        <dbReference type="ARBA" id="ARBA00010509"/>
    </source>
</evidence>
<keyword evidence="4 7" id="KW-0732">Signal</keyword>
<evidence type="ECO:0000256" key="3">
    <source>
        <dbReference type="ARBA" id="ARBA00022723"/>
    </source>
</evidence>
<keyword evidence="5" id="KW-0574">Periplasm</keyword>
<dbReference type="GO" id="GO:0042597">
    <property type="term" value="C:periplasmic space"/>
    <property type="evidence" value="ECO:0007669"/>
    <property type="project" value="UniProtKB-SubCell"/>
</dbReference>
<gene>
    <name evidence="9" type="ORF">GA0061100_1011052</name>
</gene>
<dbReference type="NCBIfam" id="NF033814">
    <property type="entry name" value="copper_CopC"/>
    <property type="match status" value="1"/>
</dbReference>
<dbReference type="InterPro" id="IPR014756">
    <property type="entry name" value="Ig_E-set"/>
</dbReference>
<comment type="subcellular location">
    <subcellularLocation>
        <location evidence="1">Periplasm</location>
    </subcellularLocation>
</comment>
<dbReference type="InterPro" id="IPR032694">
    <property type="entry name" value="CopC/D"/>
</dbReference>
<dbReference type="GO" id="GO:0005886">
    <property type="term" value="C:plasma membrane"/>
    <property type="evidence" value="ECO:0007669"/>
    <property type="project" value="TreeGrafter"/>
</dbReference>
<feature type="signal peptide" evidence="7">
    <location>
        <begin position="1"/>
        <end position="24"/>
    </location>
</feature>
<evidence type="ECO:0000256" key="1">
    <source>
        <dbReference type="ARBA" id="ARBA00004418"/>
    </source>
</evidence>
<dbReference type="PANTHER" id="PTHR34820">
    <property type="entry name" value="INNER MEMBRANE PROTEIN YEBZ"/>
    <property type="match status" value="1"/>
</dbReference>
<dbReference type="PANTHER" id="PTHR34820:SF4">
    <property type="entry name" value="INNER MEMBRANE PROTEIN YEBZ"/>
    <property type="match status" value="1"/>
</dbReference>